<feature type="transmembrane region" description="Helical" evidence="5">
    <location>
        <begin position="6"/>
        <end position="24"/>
    </location>
</feature>
<dbReference type="InterPro" id="IPR052527">
    <property type="entry name" value="Metal_cation-efflux_comp"/>
</dbReference>
<dbReference type="AlphaFoldDB" id="A0AAN1NUE1"/>
<evidence type="ECO:0000313" key="7">
    <source>
        <dbReference type="Proteomes" id="UP000241538"/>
    </source>
</evidence>
<protein>
    <submittedName>
        <fullName evidence="6">Isoprenylcysteine carboxylmethyltransferase family protein</fullName>
    </submittedName>
</protein>
<feature type="transmembrane region" description="Helical" evidence="5">
    <location>
        <begin position="31"/>
        <end position="52"/>
    </location>
</feature>
<dbReference type="InterPro" id="IPR007269">
    <property type="entry name" value="ICMT_MeTrfase"/>
</dbReference>
<evidence type="ECO:0000256" key="2">
    <source>
        <dbReference type="ARBA" id="ARBA00022692"/>
    </source>
</evidence>
<proteinExistence type="predicted"/>
<name>A0AAN1NUE1_9GAMM</name>
<dbReference type="PANTHER" id="PTHR43847">
    <property type="entry name" value="BLL3993 PROTEIN"/>
    <property type="match status" value="1"/>
</dbReference>
<sequence>MILNFVTYSSLIIGFAVAQSKYLRFARQGDVITWAGLVIVLTGIAIRLHAIYRLKKFFTVNIAILNDHQLMTTGIYRFIRHPAYLGVIIAFAGMGLALGNLLSCLIMVMPVLLVFMWRIRLEEKMLSHAFPHEYPAYQKKSWRLLPFLI</sequence>
<accession>A0AAN1NUE1</accession>
<dbReference type="GO" id="GO:0016020">
    <property type="term" value="C:membrane"/>
    <property type="evidence" value="ECO:0007669"/>
    <property type="project" value="UniProtKB-SubCell"/>
</dbReference>
<keyword evidence="4 5" id="KW-0472">Membrane</keyword>
<dbReference type="Gene3D" id="1.20.120.1630">
    <property type="match status" value="1"/>
</dbReference>
<dbReference type="Proteomes" id="UP000241538">
    <property type="component" value="Chromosome"/>
</dbReference>
<dbReference type="GO" id="GO:0004671">
    <property type="term" value="F:protein C-terminal S-isoprenylcysteine carboxyl O-methyltransferase activity"/>
    <property type="evidence" value="ECO:0007669"/>
    <property type="project" value="InterPro"/>
</dbReference>
<dbReference type="EMBL" id="CP028349">
    <property type="protein sequence ID" value="AVV39266.1"/>
    <property type="molecule type" value="Genomic_DNA"/>
</dbReference>
<feature type="transmembrane region" description="Helical" evidence="5">
    <location>
        <begin position="84"/>
        <end position="117"/>
    </location>
</feature>
<keyword evidence="2 5" id="KW-0812">Transmembrane</keyword>
<evidence type="ECO:0000313" key="6">
    <source>
        <dbReference type="EMBL" id="AVV39266.1"/>
    </source>
</evidence>
<keyword evidence="3 5" id="KW-1133">Transmembrane helix</keyword>
<organism evidence="6 7">
    <name type="scientific">Pantoea vagans</name>
    <dbReference type="NCBI Taxonomy" id="470934"/>
    <lineage>
        <taxon>Bacteria</taxon>
        <taxon>Pseudomonadati</taxon>
        <taxon>Pseudomonadota</taxon>
        <taxon>Gammaproteobacteria</taxon>
        <taxon>Enterobacterales</taxon>
        <taxon>Erwiniaceae</taxon>
        <taxon>Pantoea</taxon>
    </lineage>
</organism>
<evidence type="ECO:0000256" key="3">
    <source>
        <dbReference type="ARBA" id="ARBA00022989"/>
    </source>
</evidence>
<dbReference type="PANTHER" id="PTHR43847:SF1">
    <property type="entry name" value="BLL3993 PROTEIN"/>
    <property type="match status" value="1"/>
</dbReference>
<dbReference type="Pfam" id="PF04140">
    <property type="entry name" value="ICMT"/>
    <property type="match status" value="1"/>
</dbReference>
<evidence type="ECO:0000256" key="1">
    <source>
        <dbReference type="ARBA" id="ARBA00004141"/>
    </source>
</evidence>
<comment type="subcellular location">
    <subcellularLocation>
        <location evidence="1">Membrane</location>
        <topology evidence="1">Multi-pass membrane protein</topology>
    </subcellularLocation>
</comment>
<evidence type="ECO:0000256" key="4">
    <source>
        <dbReference type="ARBA" id="ARBA00023136"/>
    </source>
</evidence>
<reference evidence="6 7" key="1">
    <citation type="journal article" date="2018" name="Int J Genomics">
        <title>Comparative Genomics Analysis of Plasmid pPV989-94 from a Clinical Isolate of Pantoea vagans PV989.</title>
        <authorList>
            <person name="Xu L."/>
            <person name="Yin M."/>
            <person name="Zhu T."/>
            <person name="Lu J."/>
            <person name="Bao Q."/>
        </authorList>
    </citation>
    <scope>NUCLEOTIDE SEQUENCE [LARGE SCALE GENOMIC DNA]</scope>
    <source>
        <strain evidence="6 7">PV989</strain>
    </source>
</reference>
<gene>
    <name evidence="6" type="ORF">C9381_10105</name>
</gene>
<evidence type="ECO:0000256" key="5">
    <source>
        <dbReference type="SAM" id="Phobius"/>
    </source>
</evidence>